<name>A0AA43QWU2_9LECA</name>
<protein>
    <submittedName>
        <fullName evidence="2">Uncharacterized protein</fullName>
    </submittedName>
</protein>
<evidence type="ECO:0000313" key="2">
    <source>
        <dbReference type="EMBL" id="MDI1493134.1"/>
    </source>
</evidence>
<organism evidence="2 3">
    <name type="scientific">Ramalina farinacea</name>
    <dbReference type="NCBI Taxonomy" id="258253"/>
    <lineage>
        <taxon>Eukaryota</taxon>
        <taxon>Fungi</taxon>
        <taxon>Dikarya</taxon>
        <taxon>Ascomycota</taxon>
        <taxon>Pezizomycotina</taxon>
        <taxon>Lecanoromycetes</taxon>
        <taxon>OSLEUM clade</taxon>
        <taxon>Lecanoromycetidae</taxon>
        <taxon>Lecanorales</taxon>
        <taxon>Lecanorineae</taxon>
        <taxon>Ramalinaceae</taxon>
        <taxon>Ramalina</taxon>
    </lineage>
</organism>
<gene>
    <name evidence="2" type="ORF">OHK93_004921</name>
</gene>
<comment type="caution">
    <text evidence="2">The sequence shown here is derived from an EMBL/GenBank/DDBJ whole genome shotgun (WGS) entry which is preliminary data.</text>
</comment>
<keyword evidence="3" id="KW-1185">Reference proteome</keyword>
<feature type="region of interest" description="Disordered" evidence="1">
    <location>
        <begin position="72"/>
        <end position="102"/>
    </location>
</feature>
<proteinExistence type="predicted"/>
<dbReference type="AlphaFoldDB" id="A0AA43QWU2"/>
<evidence type="ECO:0000313" key="3">
    <source>
        <dbReference type="Proteomes" id="UP001161017"/>
    </source>
</evidence>
<evidence type="ECO:0000256" key="1">
    <source>
        <dbReference type="SAM" id="MobiDB-lite"/>
    </source>
</evidence>
<reference evidence="2" key="1">
    <citation type="journal article" date="2023" name="Genome Biol. Evol.">
        <title>First Whole Genome Sequence and Flow Cytometry Genome Size Data for the Lichen-Forming Fungus Ramalina farinacea (Ascomycota).</title>
        <authorList>
            <person name="Llewellyn T."/>
            <person name="Mian S."/>
            <person name="Hill R."/>
            <person name="Leitch I.J."/>
            <person name="Gaya E."/>
        </authorList>
    </citation>
    <scope>NUCLEOTIDE SEQUENCE</scope>
    <source>
        <strain evidence="2">LIQ254RAFAR</strain>
    </source>
</reference>
<dbReference type="Proteomes" id="UP001161017">
    <property type="component" value="Unassembled WGS sequence"/>
</dbReference>
<accession>A0AA43QWU2</accession>
<sequence>MYEKWALPAEIQKNRNANGNILTTCREFVSTIDNALQMELQSFRKPYPAPHESMILNSAVCSQTDSSKISAHDFLSSRKSGLSERPPSIASKETLSPKGSHLVQTEEAATTTAAVDESKIGADFPQSETSSTVTACASPLPATVPQTIDRHDKKTDANTSPVLLARGLPIWCEISSNTTSLEVRIPRVHLTISRDENIQSDLCPNWDHYWVLLEYLSDHSIQDAHNVPAVDLLSIPIEHNMILEYDNSEKIRRLRVYSKSDVISVSYYLEKPVDGVEHRS</sequence>
<dbReference type="EMBL" id="JAPUFD010000023">
    <property type="protein sequence ID" value="MDI1493134.1"/>
    <property type="molecule type" value="Genomic_DNA"/>
</dbReference>